<sequence length="402" mass="45034">MSVGFGEALEAIKLGIELYQKVKASREEVSNMGNRLREVKIQVELAQELLPRQDRENVLRTTSPKLFDTIHDTVQEIKKNANVAHTILKDWNKIGSRLKGAVWINPTMADFWSGVLKGKAGDLRDLNDKLVANQTTLDSWFIKVAALGFLQPQQQQPQPNLAPSPKPRRPSRSPSPGPRPPSSVIFIDSFNSGRSVIGQSYLFLLHQWTTLTKNPFILTKWDSAGLRVRSGSAYIKELSNLTPPITNLTPGESKPFSLALSALFDNKMFNYPYKAPIRQNASNRRARGLPADLFSGYDFILVFTRDERDILEKLRDSVGGASMVTRKANSRARIVLLGEYGHHANTEIPPPAKSDDEAESRESWQRIARKIKTCIKAFLTKETGWAAPRKEDGHLQGQPVQT</sequence>
<evidence type="ECO:0000313" key="3">
    <source>
        <dbReference type="Proteomes" id="UP000030752"/>
    </source>
</evidence>
<name>W2RRN1_CYPE1</name>
<keyword evidence="3" id="KW-1185">Reference proteome</keyword>
<dbReference type="OrthoDB" id="3902577at2759"/>
<dbReference type="Proteomes" id="UP000030752">
    <property type="component" value="Unassembled WGS sequence"/>
</dbReference>
<dbReference type="InParanoid" id="W2RRN1"/>
<reference evidence="2 3" key="1">
    <citation type="submission" date="2013-03" db="EMBL/GenBank/DDBJ databases">
        <title>The Genome Sequence of Phialophora europaea CBS 101466.</title>
        <authorList>
            <consortium name="The Broad Institute Genomics Platform"/>
            <person name="Cuomo C."/>
            <person name="de Hoog S."/>
            <person name="Gorbushina A."/>
            <person name="Walker B."/>
            <person name="Young S.K."/>
            <person name="Zeng Q."/>
            <person name="Gargeya S."/>
            <person name="Fitzgerald M."/>
            <person name="Haas B."/>
            <person name="Abouelleil A."/>
            <person name="Allen A.W."/>
            <person name="Alvarado L."/>
            <person name="Arachchi H.M."/>
            <person name="Berlin A.M."/>
            <person name="Chapman S.B."/>
            <person name="Gainer-Dewar J."/>
            <person name="Goldberg J."/>
            <person name="Griggs A."/>
            <person name="Gujja S."/>
            <person name="Hansen M."/>
            <person name="Howarth C."/>
            <person name="Imamovic A."/>
            <person name="Ireland A."/>
            <person name="Larimer J."/>
            <person name="McCowan C."/>
            <person name="Murphy C."/>
            <person name="Pearson M."/>
            <person name="Poon T.W."/>
            <person name="Priest M."/>
            <person name="Roberts A."/>
            <person name="Saif S."/>
            <person name="Shea T."/>
            <person name="Sisk P."/>
            <person name="Sykes S."/>
            <person name="Wortman J."/>
            <person name="Nusbaum C."/>
            <person name="Birren B."/>
        </authorList>
    </citation>
    <scope>NUCLEOTIDE SEQUENCE [LARGE SCALE GENOMIC DNA]</scope>
    <source>
        <strain evidence="2 3">CBS 101466</strain>
    </source>
</reference>
<dbReference type="VEuPathDB" id="FungiDB:HMPREF1541_05409"/>
<dbReference type="HOGENOM" id="CLU_616769_0_0_1"/>
<dbReference type="GeneID" id="19972748"/>
<evidence type="ECO:0000256" key="1">
    <source>
        <dbReference type="SAM" id="MobiDB-lite"/>
    </source>
</evidence>
<dbReference type="EMBL" id="KB822721">
    <property type="protein sequence ID" value="ETN39186.1"/>
    <property type="molecule type" value="Genomic_DNA"/>
</dbReference>
<accession>W2RRN1</accession>
<proteinExistence type="predicted"/>
<protein>
    <submittedName>
        <fullName evidence="2">Uncharacterized protein</fullName>
    </submittedName>
</protein>
<dbReference type="AlphaFoldDB" id="W2RRN1"/>
<feature type="region of interest" description="Disordered" evidence="1">
    <location>
        <begin position="153"/>
        <end position="183"/>
    </location>
</feature>
<dbReference type="eggNOG" id="ENOG502T07B">
    <property type="taxonomic scope" value="Eukaryota"/>
</dbReference>
<gene>
    <name evidence="2" type="ORF">HMPREF1541_05409</name>
</gene>
<dbReference type="RefSeq" id="XP_008717971.1">
    <property type="nucleotide sequence ID" value="XM_008719749.1"/>
</dbReference>
<dbReference type="Gene3D" id="3.40.50.2300">
    <property type="match status" value="1"/>
</dbReference>
<organism evidence="2 3">
    <name type="scientific">Cyphellophora europaea (strain CBS 101466)</name>
    <name type="common">Phialophora europaea</name>
    <dbReference type="NCBI Taxonomy" id="1220924"/>
    <lineage>
        <taxon>Eukaryota</taxon>
        <taxon>Fungi</taxon>
        <taxon>Dikarya</taxon>
        <taxon>Ascomycota</taxon>
        <taxon>Pezizomycotina</taxon>
        <taxon>Eurotiomycetes</taxon>
        <taxon>Chaetothyriomycetidae</taxon>
        <taxon>Chaetothyriales</taxon>
        <taxon>Cyphellophoraceae</taxon>
        <taxon>Cyphellophora</taxon>
    </lineage>
</organism>
<evidence type="ECO:0000313" key="2">
    <source>
        <dbReference type="EMBL" id="ETN39186.1"/>
    </source>
</evidence>